<feature type="non-terminal residue" evidence="1">
    <location>
        <position position="1"/>
    </location>
</feature>
<dbReference type="Gene3D" id="1.10.510.10">
    <property type="entry name" value="Transferase(Phosphotransferase) domain 1"/>
    <property type="match status" value="1"/>
</dbReference>
<sequence length="55" mass="6039">CRKPFEGNSIAALMHSITKNPIPNIKDIDPKVPTCIANIISKMLAKDANNRYQSG</sequence>
<comment type="caution">
    <text evidence="1">The sequence shown here is derived from an EMBL/GenBank/DDBJ whole genome shotgun (WGS) entry which is preliminary data.</text>
</comment>
<proteinExistence type="predicted"/>
<evidence type="ECO:0000313" key="1">
    <source>
        <dbReference type="EMBL" id="KJU82740.1"/>
    </source>
</evidence>
<dbReference type="SUPFAM" id="SSF56112">
    <property type="entry name" value="Protein kinase-like (PK-like)"/>
    <property type="match status" value="1"/>
</dbReference>
<organism evidence="1 2">
    <name type="scientific">Candidatus Magnetobacterium bavaricum</name>
    <dbReference type="NCBI Taxonomy" id="29290"/>
    <lineage>
        <taxon>Bacteria</taxon>
        <taxon>Pseudomonadati</taxon>
        <taxon>Nitrospirota</taxon>
        <taxon>Thermodesulfovibrionia</taxon>
        <taxon>Thermodesulfovibrionales</taxon>
        <taxon>Candidatus Magnetobacteriaceae</taxon>
        <taxon>Candidatus Magnetobacterium</taxon>
    </lineage>
</organism>
<evidence type="ECO:0008006" key="3">
    <source>
        <dbReference type="Google" id="ProtNLM"/>
    </source>
</evidence>
<name>A0A0F3GLE2_9BACT</name>
<keyword evidence="2" id="KW-1185">Reference proteome</keyword>
<dbReference type="AlphaFoldDB" id="A0A0F3GLE2"/>
<reference evidence="1 2" key="1">
    <citation type="submission" date="2015-02" db="EMBL/GenBank/DDBJ databases">
        <title>Single-cell genomics of uncultivated deep-branching MTB reveals a conserved set of magnetosome genes.</title>
        <authorList>
            <person name="Kolinko S."/>
            <person name="Richter M."/>
            <person name="Glockner F.O."/>
            <person name="Brachmann A."/>
            <person name="Schuler D."/>
        </authorList>
    </citation>
    <scope>NUCLEOTIDE SEQUENCE [LARGE SCALE GENOMIC DNA]</scope>
    <source>
        <strain evidence="1">TM-1</strain>
    </source>
</reference>
<dbReference type="InterPro" id="IPR011009">
    <property type="entry name" value="Kinase-like_dom_sf"/>
</dbReference>
<protein>
    <recommendedName>
        <fullName evidence="3">Serine/threonine protein kinase</fullName>
    </recommendedName>
</protein>
<gene>
    <name evidence="1" type="ORF">MBAV_005066</name>
</gene>
<accession>A0A0F3GLE2</accession>
<dbReference type="EMBL" id="LACI01002189">
    <property type="protein sequence ID" value="KJU82740.1"/>
    <property type="molecule type" value="Genomic_DNA"/>
</dbReference>
<dbReference type="Proteomes" id="UP000033423">
    <property type="component" value="Unassembled WGS sequence"/>
</dbReference>
<evidence type="ECO:0000313" key="2">
    <source>
        <dbReference type="Proteomes" id="UP000033423"/>
    </source>
</evidence>